<dbReference type="Proteomes" id="UP000229894">
    <property type="component" value="Unassembled WGS sequence"/>
</dbReference>
<feature type="domain" description="PEGA" evidence="1">
    <location>
        <begin position="47"/>
        <end position="104"/>
    </location>
</feature>
<organism evidence="2 3">
    <name type="scientific">Candidatus Portnoybacteria bacterium CG03_land_8_20_14_0_80_41_10</name>
    <dbReference type="NCBI Taxonomy" id="1974808"/>
    <lineage>
        <taxon>Bacteria</taxon>
        <taxon>Candidatus Portnoyibacteriota</taxon>
    </lineage>
</organism>
<proteinExistence type="predicted"/>
<dbReference type="Pfam" id="PF08308">
    <property type="entry name" value="PEGA"/>
    <property type="match status" value="1"/>
</dbReference>
<sequence>MTQRARRLLLFLAILLFVLAASGILLYAWGYSFDWPEKKFVLTGGFYLKSIPKKAEVYLNNKLKTEKTPAFIKRLLPKEYQVKITKDGFHTWQKKLRIESKMVTEARNILLIPEHPFLELVKEELPADFSLDEFMSLEKSNIIFYIQEPSYILYKTDQAASFNKQISLAPLPSGHQYQIFVSTNEKIVLLNEKNELYYFKPENKAFELLAENVQGVQFAPDNKKLLYYTSNEIYVYYLEDILIQPNKKAYEKESITRLSQEIKKAIWYSQTNNHIIFTTDQAVKIIELDDRDYRNAFNLFNWSTSQIAYSHKDKKIYLVREKKLLSFSLSSE</sequence>
<accession>A0A2M7BUG0</accession>
<reference evidence="3" key="1">
    <citation type="submission" date="2017-09" db="EMBL/GenBank/DDBJ databases">
        <title>Depth-based differentiation of microbial function through sediment-hosted aquifers and enrichment of novel symbionts in the deep terrestrial subsurface.</title>
        <authorList>
            <person name="Probst A.J."/>
            <person name="Ladd B."/>
            <person name="Jarett J.K."/>
            <person name="Geller-Mcgrath D.E."/>
            <person name="Sieber C.M.K."/>
            <person name="Emerson J.B."/>
            <person name="Anantharaman K."/>
            <person name="Thomas B.C."/>
            <person name="Malmstrom R."/>
            <person name="Stieglmeier M."/>
            <person name="Klingl A."/>
            <person name="Woyke T."/>
            <person name="Ryan C.M."/>
            <person name="Banfield J.F."/>
        </authorList>
    </citation>
    <scope>NUCLEOTIDE SEQUENCE [LARGE SCALE GENOMIC DNA]</scope>
</reference>
<dbReference type="InterPro" id="IPR013229">
    <property type="entry name" value="PEGA"/>
</dbReference>
<dbReference type="InterPro" id="IPR015943">
    <property type="entry name" value="WD40/YVTN_repeat-like_dom_sf"/>
</dbReference>
<evidence type="ECO:0000313" key="2">
    <source>
        <dbReference type="EMBL" id="PIV10207.1"/>
    </source>
</evidence>
<dbReference type="Gene3D" id="2.130.10.10">
    <property type="entry name" value="YVTN repeat-like/Quinoprotein amine dehydrogenase"/>
    <property type="match status" value="1"/>
</dbReference>
<evidence type="ECO:0000313" key="3">
    <source>
        <dbReference type="Proteomes" id="UP000229894"/>
    </source>
</evidence>
<comment type="caution">
    <text evidence="2">The sequence shown here is derived from an EMBL/GenBank/DDBJ whole genome shotgun (WGS) entry which is preliminary data.</text>
</comment>
<dbReference type="EMBL" id="PEUX01000036">
    <property type="protein sequence ID" value="PIV10207.1"/>
    <property type="molecule type" value="Genomic_DNA"/>
</dbReference>
<evidence type="ECO:0000259" key="1">
    <source>
        <dbReference type="Pfam" id="PF08308"/>
    </source>
</evidence>
<dbReference type="SUPFAM" id="SSF50978">
    <property type="entry name" value="WD40 repeat-like"/>
    <property type="match status" value="1"/>
</dbReference>
<gene>
    <name evidence="2" type="ORF">COS49_01720</name>
</gene>
<protein>
    <recommendedName>
        <fullName evidence="1">PEGA domain-containing protein</fullName>
    </recommendedName>
</protein>
<name>A0A2M7BUG0_9BACT</name>
<dbReference type="AlphaFoldDB" id="A0A2M7BUG0"/>
<dbReference type="InterPro" id="IPR036322">
    <property type="entry name" value="WD40_repeat_dom_sf"/>
</dbReference>